<gene>
    <name evidence="2" type="ORF">H9L21_07570</name>
</gene>
<dbReference type="Proteomes" id="UP000515871">
    <property type="component" value="Chromosome"/>
</dbReference>
<proteinExistence type="predicted"/>
<evidence type="ECO:0000313" key="2">
    <source>
        <dbReference type="EMBL" id="QNL95747.1"/>
    </source>
</evidence>
<dbReference type="CDD" id="cd00085">
    <property type="entry name" value="HNHc"/>
    <property type="match status" value="1"/>
</dbReference>
<dbReference type="InterPro" id="IPR003615">
    <property type="entry name" value="HNH_nuc"/>
</dbReference>
<keyword evidence="3" id="KW-1185">Reference proteome</keyword>
<accession>A0ABX6SX12</accession>
<feature type="domain" description="HNH nuclease" evidence="1">
    <location>
        <begin position="307"/>
        <end position="359"/>
    </location>
</feature>
<dbReference type="EMBL" id="CP060587">
    <property type="protein sequence ID" value="QNL95747.1"/>
    <property type="molecule type" value="Genomic_DNA"/>
</dbReference>
<dbReference type="RefSeq" id="WP_154595035.1">
    <property type="nucleotide sequence ID" value="NZ_CP060587.1"/>
</dbReference>
<evidence type="ECO:0000313" key="3">
    <source>
        <dbReference type="Proteomes" id="UP000515871"/>
    </source>
</evidence>
<evidence type="ECO:0000259" key="1">
    <source>
        <dbReference type="SMART" id="SM00507"/>
    </source>
</evidence>
<reference evidence="2 3" key="1">
    <citation type="submission" date="2020-08" db="EMBL/GenBank/DDBJ databases">
        <title>Novel species in genus Aeromicrobium.</title>
        <authorList>
            <person name="Zhang G."/>
        </authorList>
    </citation>
    <scope>NUCLEOTIDE SEQUENCE [LARGE SCALE GENOMIC DNA]</scope>
    <source>
        <strain evidence="3">zg-629</strain>
    </source>
</reference>
<dbReference type="Gene3D" id="1.10.30.50">
    <property type="match status" value="1"/>
</dbReference>
<dbReference type="SMART" id="SM00507">
    <property type="entry name" value="HNHc"/>
    <property type="match status" value="1"/>
</dbReference>
<name>A0ABX6SX12_9ACTN</name>
<dbReference type="Pfam" id="PF02720">
    <property type="entry name" value="DUF222"/>
    <property type="match status" value="1"/>
</dbReference>
<organism evidence="2 3">
    <name type="scientific">Aeromicrobium senzhongii</name>
    <dbReference type="NCBI Taxonomy" id="2663859"/>
    <lineage>
        <taxon>Bacteria</taxon>
        <taxon>Bacillati</taxon>
        <taxon>Actinomycetota</taxon>
        <taxon>Actinomycetes</taxon>
        <taxon>Propionibacteriales</taxon>
        <taxon>Nocardioidaceae</taxon>
        <taxon>Aeromicrobium</taxon>
    </lineage>
</organism>
<protein>
    <submittedName>
        <fullName evidence="2">DUF222 domain-containing protein</fullName>
    </submittedName>
</protein>
<dbReference type="InterPro" id="IPR003870">
    <property type="entry name" value="DUF222"/>
</dbReference>
<sequence>MDTSTTLMLHHAARVQARAEYATWSMILAAHTLGTDEVDAQDAPPIGKELGRREVTLEIAQALHVTENRVWAIVNDARTVRDRAPRVWIAFHDGSLDAARVSQIAATIDRLTATASVEALDASVVSYATTHTVGELRSWLNRMRARLEPAEVQAEADQAVETRRVDINHNGDGTSWLSALLPTPVAIAAGERLRRAAKALPKYNPDTGDRDRRTRDQKQADLVGHWLTSCTGTETQIHAEIAIAIDAADLVGLTDGPGITRDGEHPVPPEWVRELAASDTTLFRRLVLDPVGNVLDTTALGYQPPGALRAALHWRDGTCRVAGCRAPASETDLDHELAYDRGGGTTAANLRCLCRKHHNMKSHGRLPEKYIAPPIEHRERWHLPSPLVIEVDLCAG</sequence>